<feature type="domain" description="Reverse transcriptase Ty1/copia-type" evidence="1">
    <location>
        <begin position="186"/>
        <end position="248"/>
    </location>
</feature>
<dbReference type="Pfam" id="PF07727">
    <property type="entry name" value="RVT_2"/>
    <property type="match status" value="2"/>
</dbReference>
<sequence>MFSSLSNFQVSSFDQPSFFTNPSVELFPSDSDAGTFDEIYNASPHALIGSIEDDLPIGNALDNFEPSSTSSSISLVDVASDIVESLNELVVPSSSHPTQYGIDYEKSFAPVARLTSVRSSLAIVAIWRWKLFQMDVKNDFLNGGLEEEVYMKPPPMLNHPPNKFSAIVIEFGFTSSPHDTTPFIRVKKLKQSLSQKFEMKDIGASSYFLGLEVTSSDDGYLLSQVKYASDIVSKAELNDRKSVSTPLEPNVKLTSMDGFPLFDLAHY</sequence>
<dbReference type="EMBL" id="BPVZ01000214">
    <property type="protein sequence ID" value="GKV46703.1"/>
    <property type="molecule type" value="Genomic_DNA"/>
</dbReference>
<protein>
    <recommendedName>
        <fullName evidence="1">Reverse transcriptase Ty1/copia-type domain-containing protein</fullName>
    </recommendedName>
</protein>
<evidence type="ECO:0000259" key="1">
    <source>
        <dbReference type="Pfam" id="PF07727"/>
    </source>
</evidence>
<dbReference type="Proteomes" id="UP001054252">
    <property type="component" value="Unassembled WGS sequence"/>
</dbReference>
<comment type="caution">
    <text evidence="2">The sequence shown here is derived from an EMBL/GenBank/DDBJ whole genome shotgun (WGS) entry which is preliminary data.</text>
</comment>
<feature type="domain" description="Reverse transcriptase Ty1/copia-type" evidence="1">
    <location>
        <begin position="100"/>
        <end position="158"/>
    </location>
</feature>
<proteinExistence type="predicted"/>
<name>A0AAV5MA17_9ROSI</name>
<gene>
    <name evidence="2" type="ORF">SLEP1_g53680</name>
</gene>
<evidence type="ECO:0000313" key="3">
    <source>
        <dbReference type="Proteomes" id="UP001054252"/>
    </source>
</evidence>
<dbReference type="InterPro" id="IPR013103">
    <property type="entry name" value="RVT_2"/>
</dbReference>
<dbReference type="AlphaFoldDB" id="A0AAV5MA17"/>
<keyword evidence="3" id="KW-1185">Reference proteome</keyword>
<accession>A0AAV5MA17</accession>
<organism evidence="2 3">
    <name type="scientific">Rubroshorea leprosula</name>
    <dbReference type="NCBI Taxonomy" id="152421"/>
    <lineage>
        <taxon>Eukaryota</taxon>
        <taxon>Viridiplantae</taxon>
        <taxon>Streptophyta</taxon>
        <taxon>Embryophyta</taxon>
        <taxon>Tracheophyta</taxon>
        <taxon>Spermatophyta</taxon>
        <taxon>Magnoliopsida</taxon>
        <taxon>eudicotyledons</taxon>
        <taxon>Gunneridae</taxon>
        <taxon>Pentapetalae</taxon>
        <taxon>rosids</taxon>
        <taxon>malvids</taxon>
        <taxon>Malvales</taxon>
        <taxon>Dipterocarpaceae</taxon>
        <taxon>Rubroshorea</taxon>
    </lineage>
</organism>
<reference evidence="2 3" key="1">
    <citation type="journal article" date="2021" name="Commun. Biol.">
        <title>The genome of Shorea leprosula (Dipterocarpaceae) highlights the ecological relevance of drought in aseasonal tropical rainforests.</title>
        <authorList>
            <person name="Ng K.K.S."/>
            <person name="Kobayashi M.J."/>
            <person name="Fawcett J.A."/>
            <person name="Hatakeyama M."/>
            <person name="Paape T."/>
            <person name="Ng C.H."/>
            <person name="Ang C.C."/>
            <person name="Tnah L.H."/>
            <person name="Lee C.T."/>
            <person name="Nishiyama T."/>
            <person name="Sese J."/>
            <person name="O'Brien M.J."/>
            <person name="Copetti D."/>
            <person name="Mohd Noor M.I."/>
            <person name="Ong R.C."/>
            <person name="Putra M."/>
            <person name="Sireger I.Z."/>
            <person name="Indrioko S."/>
            <person name="Kosugi Y."/>
            <person name="Izuno A."/>
            <person name="Isagi Y."/>
            <person name="Lee S.L."/>
            <person name="Shimizu K.K."/>
        </authorList>
    </citation>
    <scope>NUCLEOTIDE SEQUENCE [LARGE SCALE GENOMIC DNA]</scope>
    <source>
        <strain evidence="2">214</strain>
    </source>
</reference>
<evidence type="ECO:0000313" key="2">
    <source>
        <dbReference type="EMBL" id="GKV46703.1"/>
    </source>
</evidence>